<sequence>MDTALLSNSMIAKLKKYSFSTSKRVSYGYQGNRQATGFGRTLDFSDYRNYHLGDDLRQIDWNVYARTNKHYIKRFLDEKDIQVTVYLDCSASMKSEKLKWFRLKQIAAMLGYIALVNGDRLSVIPIGLSENPFLHKKGVGYSHTLFHYLTQLTENSHNEYFASLLQYRQKHTNIHILITDGYEKRSTILEKLHQFQTSATTIFIQLSTSEEISPSLKGDRKLIDRETSEFVDVTLQKSTIDHYKSLREEHFSVIKEFCKRRGIRYISLDANEELEENLKRIKKEGFFIM</sequence>
<organism evidence="2 3">
    <name type="scientific">Alkalihalobacillus trypoxylicola</name>
    <dbReference type="NCBI Taxonomy" id="519424"/>
    <lineage>
        <taxon>Bacteria</taxon>
        <taxon>Bacillati</taxon>
        <taxon>Bacillota</taxon>
        <taxon>Bacilli</taxon>
        <taxon>Bacillales</taxon>
        <taxon>Bacillaceae</taxon>
        <taxon>Alkalihalobacillus</taxon>
    </lineage>
</organism>
<reference evidence="2" key="1">
    <citation type="submission" date="2016-02" db="EMBL/GenBank/DDBJ databases">
        <title>Genome sequence of Bacillus trypoxylicola KCTC 13244(T).</title>
        <authorList>
            <person name="Jeong H."/>
            <person name="Park S.-H."/>
            <person name="Choi S.-K."/>
        </authorList>
    </citation>
    <scope>NUCLEOTIDE SEQUENCE [LARGE SCALE GENOMIC DNA]</scope>
    <source>
        <strain evidence="2">KCTC 13244</strain>
    </source>
</reference>
<evidence type="ECO:0000313" key="3">
    <source>
        <dbReference type="Proteomes" id="UP000075806"/>
    </source>
</evidence>
<gene>
    <name evidence="2" type="ORF">AZF04_13730</name>
</gene>
<dbReference type="PANTHER" id="PTHR33608:SF7">
    <property type="entry name" value="DUF58 DOMAIN-CONTAINING PROTEIN"/>
    <property type="match status" value="1"/>
</dbReference>
<dbReference type="SUPFAM" id="SSF53300">
    <property type="entry name" value="vWA-like"/>
    <property type="match status" value="1"/>
</dbReference>
<dbReference type="STRING" id="519424.AZF04_13730"/>
<accession>A0A161P4J0</accession>
<dbReference type="RefSeq" id="WP_061950317.1">
    <property type="nucleotide sequence ID" value="NZ_LTAO01000040.1"/>
</dbReference>
<dbReference type="Proteomes" id="UP000075806">
    <property type="component" value="Unassembled WGS sequence"/>
</dbReference>
<feature type="domain" description="DUF58" evidence="1">
    <location>
        <begin position="46"/>
        <end position="246"/>
    </location>
</feature>
<dbReference type="Pfam" id="PF01882">
    <property type="entry name" value="DUF58"/>
    <property type="match status" value="1"/>
</dbReference>
<keyword evidence="3" id="KW-1185">Reference proteome</keyword>
<evidence type="ECO:0000313" key="2">
    <source>
        <dbReference type="EMBL" id="KYG25546.1"/>
    </source>
</evidence>
<comment type="caution">
    <text evidence="2">The sequence shown here is derived from an EMBL/GenBank/DDBJ whole genome shotgun (WGS) entry which is preliminary data.</text>
</comment>
<dbReference type="InterPro" id="IPR036465">
    <property type="entry name" value="vWFA_dom_sf"/>
</dbReference>
<dbReference type="AlphaFoldDB" id="A0A161P4J0"/>
<dbReference type="OrthoDB" id="9776116at2"/>
<evidence type="ECO:0000259" key="1">
    <source>
        <dbReference type="Pfam" id="PF01882"/>
    </source>
</evidence>
<protein>
    <recommendedName>
        <fullName evidence="1">DUF58 domain-containing protein</fullName>
    </recommendedName>
</protein>
<name>A0A161P4J0_9BACI</name>
<dbReference type="InterPro" id="IPR002881">
    <property type="entry name" value="DUF58"/>
</dbReference>
<proteinExistence type="predicted"/>
<dbReference type="PANTHER" id="PTHR33608">
    <property type="entry name" value="BLL2464 PROTEIN"/>
    <property type="match status" value="1"/>
</dbReference>
<dbReference type="EMBL" id="LTAO01000040">
    <property type="protein sequence ID" value="KYG25546.1"/>
    <property type="molecule type" value="Genomic_DNA"/>
</dbReference>